<sequence length="293" mass="33013">VNALITKFDRSRNIFPTDPVIYLFQIHFNVYFNNRFVENYLLANDKPKRRKRLVRQYPAHSLEDVLPLASVIYDENAGLPLDRTLLAKGLGTTTGSSSFITKLASSESYGLTRGRYRDPTITLTALGSSIVANRNFEEFSEAATTAALRPPLFQKLFTLLRGMEIPEEHFLTNLLMRDVGIRRDQTSEFARIYQSNDTYLKTIGQGLNEASQGKLETSIIEQNPNESDGSTQIIPPQSVNKQSRCLVLIDASTNRTTGFDISALINKFDMECIYVPSEKLKTKGTLTLRITET</sequence>
<organism evidence="1">
    <name type="scientific">marine metagenome</name>
    <dbReference type="NCBI Taxonomy" id="408172"/>
    <lineage>
        <taxon>unclassified sequences</taxon>
        <taxon>metagenomes</taxon>
        <taxon>ecological metagenomes</taxon>
    </lineage>
</organism>
<evidence type="ECO:0000313" key="1">
    <source>
        <dbReference type="EMBL" id="SVC87577.1"/>
    </source>
</evidence>
<name>A0A382QRJ8_9ZZZZ</name>
<dbReference type="EMBL" id="UINC01116082">
    <property type="protein sequence ID" value="SVC87577.1"/>
    <property type="molecule type" value="Genomic_DNA"/>
</dbReference>
<feature type="non-terminal residue" evidence="1">
    <location>
        <position position="1"/>
    </location>
</feature>
<feature type="non-terminal residue" evidence="1">
    <location>
        <position position="293"/>
    </location>
</feature>
<proteinExistence type="predicted"/>
<accession>A0A382QRJ8</accession>
<reference evidence="1" key="1">
    <citation type="submission" date="2018-05" db="EMBL/GenBank/DDBJ databases">
        <authorList>
            <person name="Lanie J.A."/>
            <person name="Ng W.-L."/>
            <person name="Kazmierczak K.M."/>
            <person name="Andrzejewski T.M."/>
            <person name="Davidsen T.M."/>
            <person name="Wayne K.J."/>
            <person name="Tettelin H."/>
            <person name="Glass J.I."/>
            <person name="Rusch D."/>
            <person name="Podicherti R."/>
            <person name="Tsui H.-C.T."/>
            <person name="Winkler M.E."/>
        </authorList>
    </citation>
    <scope>NUCLEOTIDE SEQUENCE</scope>
</reference>
<gene>
    <name evidence="1" type="ORF">METZ01_LOCUS340431</name>
</gene>
<protein>
    <submittedName>
        <fullName evidence="1">Uncharacterized protein</fullName>
    </submittedName>
</protein>
<dbReference type="AlphaFoldDB" id="A0A382QRJ8"/>